<reference evidence="3" key="1">
    <citation type="submission" date="2017-12" db="EMBL/GenBank/DDBJ databases">
        <title>Gene loss provides genomic basis for host adaptation in cereal stripe rust fungi.</title>
        <authorList>
            <person name="Xia C."/>
        </authorList>
    </citation>
    <scope>NUCLEOTIDE SEQUENCE [LARGE SCALE GENOMIC DNA]</scope>
    <source>
        <strain evidence="3">93-210</strain>
    </source>
</reference>
<comment type="caution">
    <text evidence="3">The sequence shown here is derived from an EMBL/GenBank/DDBJ whole genome shotgun (WGS) entry which is preliminary data.</text>
</comment>
<dbReference type="InterPro" id="IPR009772">
    <property type="entry name" value="CDC123"/>
</dbReference>
<dbReference type="Pfam" id="PF07065">
    <property type="entry name" value="D123"/>
    <property type="match status" value="1"/>
</dbReference>
<evidence type="ECO:0000313" key="3">
    <source>
        <dbReference type="EMBL" id="POW14330.1"/>
    </source>
</evidence>
<name>A0A2S4VXT7_9BASI</name>
<feature type="region of interest" description="Disordered" evidence="2">
    <location>
        <begin position="111"/>
        <end position="149"/>
    </location>
</feature>
<sequence length="407" mass="45917">SSKRGSYNSHGLENHIVAPDFLQKKSGRSFRVQPFFKLAQDHKIDSQHDRSRCGQHNRTTSVDTDHSPGLFVPELYTFQSTIITLDQAFIEYLRDNCHGLHLPEDLTPVSTYTSQLSDSEDGNDIGEVSPTASPSSSRSSSPPPRYSFPELTKSITETIEMYGGSVFPKLNWSAPQDAGFLLVSGDGPLRCRSAMDVYMLLKGSDCIFHDLDVHEKIPQASSDSPLPVVLVLREWFNLNPAHEFRCFVRDRKLIDPRLITIFCFQKKLDNRLLGELEDFLTRSLFLNSTCPTNPTKIASSTSSSTPIKPNLKLVDINPYATYIDPCLFSYEELEQSLSITTTSCATVDQTHLTHIVKLVESEHPHQNFRASKFQTSKLPAEFINFSQNQGVEQLSDEFKRMLDSETR</sequence>
<dbReference type="PANTHER" id="PTHR15323:SF6">
    <property type="entry name" value="CELL DIVISION CYCLE PROTEIN 123 HOMOLOG"/>
    <property type="match status" value="1"/>
</dbReference>
<accession>A0A2S4VXT7</accession>
<dbReference type="GO" id="GO:0005737">
    <property type="term" value="C:cytoplasm"/>
    <property type="evidence" value="ECO:0007669"/>
    <property type="project" value="TreeGrafter"/>
</dbReference>
<proteinExistence type="inferred from homology"/>
<evidence type="ECO:0000256" key="1">
    <source>
        <dbReference type="ARBA" id="ARBA00011047"/>
    </source>
</evidence>
<evidence type="ECO:0000313" key="4">
    <source>
        <dbReference type="Proteomes" id="UP000239156"/>
    </source>
</evidence>
<dbReference type="PANTHER" id="PTHR15323">
    <property type="entry name" value="D123 PROTEIN"/>
    <property type="match status" value="1"/>
</dbReference>
<feature type="region of interest" description="Disordered" evidence="2">
    <location>
        <begin position="46"/>
        <end position="66"/>
    </location>
</feature>
<dbReference type="EMBL" id="PKSL01000019">
    <property type="protein sequence ID" value="POW14330.1"/>
    <property type="molecule type" value="Genomic_DNA"/>
</dbReference>
<evidence type="ECO:0000256" key="2">
    <source>
        <dbReference type="SAM" id="MobiDB-lite"/>
    </source>
</evidence>
<feature type="non-terminal residue" evidence="3">
    <location>
        <position position="407"/>
    </location>
</feature>
<comment type="similarity">
    <text evidence="1">Belongs to the CDC123 family.</text>
</comment>
<feature type="compositionally biased region" description="Low complexity" evidence="2">
    <location>
        <begin position="129"/>
        <end position="140"/>
    </location>
</feature>
<organism evidence="3 4">
    <name type="scientific">Puccinia striiformis</name>
    <dbReference type="NCBI Taxonomy" id="27350"/>
    <lineage>
        <taxon>Eukaryota</taxon>
        <taxon>Fungi</taxon>
        <taxon>Dikarya</taxon>
        <taxon>Basidiomycota</taxon>
        <taxon>Pucciniomycotina</taxon>
        <taxon>Pucciniomycetes</taxon>
        <taxon>Pucciniales</taxon>
        <taxon>Pucciniaceae</taxon>
        <taxon>Puccinia</taxon>
    </lineage>
</organism>
<protein>
    <submittedName>
        <fullName evidence="3">Uncharacterized protein</fullName>
    </submittedName>
</protein>
<gene>
    <name evidence="3" type="ORF">PSTT_03054</name>
</gene>
<dbReference type="VEuPathDB" id="FungiDB:PSTT_03054"/>
<dbReference type="AlphaFoldDB" id="A0A2S4VXT7"/>
<keyword evidence="4" id="KW-1185">Reference proteome</keyword>
<dbReference type="Proteomes" id="UP000239156">
    <property type="component" value="Unassembled WGS sequence"/>
</dbReference>
<feature type="non-terminal residue" evidence="3">
    <location>
        <position position="1"/>
    </location>
</feature>
<dbReference type="VEuPathDB" id="FungiDB:PSHT_03419"/>